<comment type="caution">
    <text evidence="2">The sequence shown here is derived from an EMBL/GenBank/DDBJ whole genome shotgun (WGS) entry which is preliminary data.</text>
</comment>
<sequence length="83" mass="9030">MPRCKTLQAAEKQALEGKNESQDSQAIFDRYVAEYGIGVCGHALTISGINIDKQLASATIVDHLATHIESQQTPPRFTPNASF</sequence>
<keyword evidence="3" id="KW-1185">Reference proteome</keyword>
<protein>
    <submittedName>
        <fullName evidence="2">Uncharacterized protein</fullName>
    </submittedName>
</protein>
<accession>A0AA37H317</accession>
<name>A0AA37H317_9PEZI</name>
<evidence type="ECO:0000256" key="1">
    <source>
        <dbReference type="SAM" id="MobiDB-lite"/>
    </source>
</evidence>
<dbReference type="Proteomes" id="UP001055172">
    <property type="component" value="Unassembled WGS sequence"/>
</dbReference>
<feature type="region of interest" description="Disordered" evidence="1">
    <location>
        <begin position="1"/>
        <end position="22"/>
    </location>
</feature>
<gene>
    <name evidence="2" type="ORF">ColLi_13476</name>
</gene>
<organism evidence="2 3">
    <name type="scientific">Colletotrichum liriopes</name>
    <dbReference type="NCBI Taxonomy" id="708192"/>
    <lineage>
        <taxon>Eukaryota</taxon>
        <taxon>Fungi</taxon>
        <taxon>Dikarya</taxon>
        <taxon>Ascomycota</taxon>
        <taxon>Pezizomycotina</taxon>
        <taxon>Sordariomycetes</taxon>
        <taxon>Hypocreomycetidae</taxon>
        <taxon>Glomerellales</taxon>
        <taxon>Glomerellaceae</taxon>
        <taxon>Colletotrichum</taxon>
        <taxon>Colletotrichum spaethianum species complex</taxon>
    </lineage>
</organism>
<evidence type="ECO:0000313" key="3">
    <source>
        <dbReference type="Proteomes" id="UP001055172"/>
    </source>
</evidence>
<evidence type="ECO:0000313" key="2">
    <source>
        <dbReference type="EMBL" id="GJC90638.1"/>
    </source>
</evidence>
<dbReference type="AlphaFoldDB" id="A0AA37H317"/>
<reference evidence="2 3" key="1">
    <citation type="submission" date="2021-07" db="EMBL/GenBank/DDBJ databases">
        <title>Genome data of Colletotrichum spaethianum.</title>
        <authorList>
            <person name="Utami Y.D."/>
            <person name="Hiruma K."/>
        </authorList>
    </citation>
    <scope>NUCLEOTIDE SEQUENCE [LARGE SCALE GENOMIC DNA]</scope>
    <source>
        <strain evidence="2 3">MAFF 242679</strain>
    </source>
</reference>
<dbReference type="EMBL" id="BPPX01000057">
    <property type="protein sequence ID" value="GJC90638.1"/>
    <property type="molecule type" value="Genomic_DNA"/>
</dbReference>
<proteinExistence type="predicted"/>